<evidence type="ECO:0000313" key="2">
    <source>
        <dbReference type="EMBL" id="MBW4657825.1"/>
    </source>
</evidence>
<proteinExistence type="predicted"/>
<dbReference type="EMBL" id="JAHHHD010000003">
    <property type="protein sequence ID" value="MBW4657825.1"/>
    <property type="molecule type" value="Genomic_DNA"/>
</dbReference>
<organism evidence="2 3">
    <name type="scientific">Drouetiella hepatica Uher 2000/2452</name>
    <dbReference type="NCBI Taxonomy" id="904376"/>
    <lineage>
        <taxon>Bacteria</taxon>
        <taxon>Bacillati</taxon>
        <taxon>Cyanobacteriota</taxon>
        <taxon>Cyanophyceae</taxon>
        <taxon>Oculatellales</taxon>
        <taxon>Oculatellaceae</taxon>
        <taxon>Drouetiella</taxon>
    </lineage>
</organism>
<gene>
    <name evidence="2" type="ORF">KME15_04065</name>
</gene>
<reference evidence="2" key="2">
    <citation type="journal article" date="2022" name="Microbiol. Resour. Announc.">
        <title>Metagenome Sequencing to Explore Phylogenomics of Terrestrial Cyanobacteria.</title>
        <authorList>
            <person name="Ward R.D."/>
            <person name="Stajich J.E."/>
            <person name="Johansen J.R."/>
            <person name="Huntemann M."/>
            <person name="Clum A."/>
            <person name="Foster B."/>
            <person name="Foster B."/>
            <person name="Roux S."/>
            <person name="Palaniappan K."/>
            <person name="Varghese N."/>
            <person name="Mukherjee S."/>
            <person name="Reddy T.B.K."/>
            <person name="Daum C."/>
            <person name="Copeland A."/>
            <person name="Chen I.A."/>
            <person name="Ivanova N.N."/>
            <person name="Kyrpides N.C."/>
            <person name="Shapiro N."/>
            <person name="Eloe-Fadrosh E.A."/>
            <person name="Pietrasiak N."/>
        </authorList>
    </citation>
    <scope>NUCLEOTIDE SEQUENCE</scope>
    <source>
        <strain evidence="2">UHER 2000/2452</strain>
    </source>
</reference>
<keyword evidence="1" id="KW-1133">Transmembrane helix</keyword>
<accession>A0A951Q9Q4</accession>
<evidence type="ECO:0000313" key="3">
    <source>
        <dbReference type="Proteomes" id="UP000757435"/>
    </source>
</evidence>
<keyword evidence="1" id="KW-0812">Transmembrane</keyword>
<evidence type="ECO:0000256" key="1">
    <source>
        <dbReference type="SAM" id="Phobius"/>
    </source>
</evidence>
<protein>
    <submittedName>
        <fullName evidence="2">Uncharacterized protein</fullName>
    </submittedName>
</protein>
<dbReference type="Proteomes" id="UP000757435">
    <property type="component" value="Unassembled WGS sequence"/>
</dbReference>
<reference evidence="2" key="1">
    <citation type="submission" date="2021-05" db="EMBL/GenBank/DDBJ databases">
        <authorList>
            <person name="Pietrasiak N."/>
            <person name="Ward R."/>
            <person name="Stajich J.E."/>
            <person name="Kurbessoian T."/>
        </authorList>
    </citation>
    <scope>NUCLEOTIDE SEQUENCE</scope>
    <source>
        <strain evidence="2">UHER 2000/2452</strain>
    </source>
</reference>
<keyword evidence="1" id="KW-0472">Membrane</keyword>
<name>A0A951Q9Q4_9CYAN</name>
<dbReference type="AlphaFoldDB" id="A0A951Q9Q4"/>
<sequence>MVSTIPVQDSAQPHARYRARRFHTHRLKRPWSYGRGYGVIVGVALLVLVSLAIVHLHQIWQGRSQRLSQ</sequence>
<comment type="caution">
    <text evidence="2">The sequence shown here is derived from an EMBL/GenBank/DDBJ whole genome shotgun (WGS) entry which is preliminary data.</text>
</comment>
<feature type="transmembrane region" description="Helical" evidence="1">
    <location>
        <begin position="36"/>
        <end position="56"/>
    </location>
</feature>